<protein>
    <submittedName>
        <fullName evidence="3">Ribonuclease D</fullName>
    </submittedName>
</protein>
<reference evidence="3 4" key="1">
    <citation type="submission" date="2019-04" db="EMBL/GenBank/DDBJ databases">
        <authorList>
            <person name="Li Y."/>
            <person name="Wang J."/>
        </authorList>
    </citation>
    <scope>NUCLEOTIDE SEQUENCE [LARGE SCALE GENOMIC DNA]</scope>
    <source>
        <strain evidence="3 4">DSM 14668</strain>
    </source>
</reference>
<dbReference type="Gene3D" id="3.30.420.10">
    <property type="entry name" value="Ribonuclease H-like superfamily/Ribonuclease H"/>
    <property type="match status" value="1"/>
</dbReference>
<evidence type="ECO:0000256" key="1">
    <source>
        <dbReference type="SAM" id="MobiDB-lite"/>
    </source>
</evidence>
<proteinExistence type="predicted"/>
<evidence type="ECO:0000259" key="2">
    <source>
        <dbReference type="PROSITE" id="PS50967"/>
    </source>
</evidence>
<dbReference type="OrthoDB" id="144122at2"/>
<dbReference type="Pfam" id="PF01612">
    <property type="entry name" value="DNA_pol_A_exo1"/>
    <property type="match status" value="1"/>
</dbReference>
<dbReference type="SMART" id="SM00341">
    <property type="entry name" value="HRDC"/>
    <property type="match status" value="1"/>
</dbReference>
<name>A0A4V5PMK4_9BACT</name>
<dbReference type="GO" id="GO:0008408">
    <property type="term" value="F:3'-5' exonuclease activity"/>
    <property type="evidence" value="ECO:0007669"/>
    <property type="project" value="InterPro"/>
</dbReference>
<dbReference type="PANTHER" id="PTHR47649">
    <property type="entry name" value="RIBONUCLEASE D"/>
    <property type="match status" value="1"/>
</dbReference>
<dbReference type="Gene3D" id="1.10.150.80">
    <property type="entry name" value="HRDC domain"/>
    <property type="match status" value="2"/>
</dbReference>
<dbReference type="EMBL" id="SSMQ01000025">
    <property type="protein sequence ID" value="TKD04339.1"/>
    <property type="molecule type" value="Genomic_DNA"/>
</dbReference>
<dbReference type="PANTHER" id="PTHR47649:SF1">
    <property type="entry name" value="RIBONUCLEASE D"/>
    <property type="match status" value="1"/>
</dbReference>
<dbReference type="InterPro" id="IPR012337">
    <property type="entry name" value="RNaseH-like_sf"/>
</dbReference>
<accession>A0A4V5PMK4</accession>
<dbReference type="SMART" id="SM00474">
    <property type="entry name" value="35EXOc"/>
    <property type="match status" value="1"/>
</dbReference>
<dbReference type="PROSITE" id="PS50967">
    <property type="entry name" value="HRDC"/>
    <property type="match status" value="1"/>
</dbReference>
<dbReference type="InterPro" id="IPR002121">
    <property type="entry name" value="HRDC_dom"/>
</dbReference>
<dbReference type="InterPro" id="IPR051086">
    <property type="entry name" value="RNase_D-like"/>
</dbReference>
<dbReference type="GO" id="GO:0003676">
    <property type="term" value="F:nucleic acid binding"/>
    <property type="evidence" value="ECO:0007669"/>
    <property type="project" value="InterPro"/>
</dbReference>
<dbReference type="InterPro" id="IPR002562">
    <property type="entry name" value="3'-5'_exonuclease_dom"/>
</dbReference>
<dbReference type="SUPFAM" id="SSF53098">
    <property type="entry name" value="Ribonuclease H-like"/>
    <property type="match status" value="1"/>
</dbReference>
<dbReference type="InterPro" id="IPR010997">
    <property type="entry name" value="HRDC-like_sf"/>
</dbReference>
<dbReference type="Pfam" id="PF00570">
    <property type="entry name" value="HRDC"/>
    <property type="match status" value="1"/>
</dbReference>
<dbReference type="GO" id="GO:0000166">
    <property type="term" value="F:nucleotide binding"/>
    <property type="evidence" value="ECO:0007669"/>
    <property type="project" value="InterPro"/>
</dbReference>
<feature type="region of interest" description="Disordered" evidence="1">
    <location>
        <begin position="395"/>
        <end position="414"/>
    </location>
</feature>
<comment type="caution">
    <text evidence="3">The sequence shown here is derived from an EMBL/GenBank/DDBJ whole genome shotgun (WGS) entry which is preliminary data.</text>
</comment>
<evidence type="ECO:0000313" key="4">
    <source>
        <dbReference type="Proteomes" id="UP000309215"/>
    </source>
</evidence>
<organism evidence="3 4">
    <name type="scientific">Polyangium fumosum</name>
    <dbReference type="NCBI Taxonomy" id="889272"/>
    <lineage>
        <taxon>Bacteria</taxon>
        <taxon>Pseudomonadati</taxon>
        <taxon>Myxococcota</taxon>
        <taxon>Polyangia</taxon>
        <taxon>Polyangiales</taxon>
        <taxon>Polyangiaceae</taxon>
        <taxon>Polyangium</taxon>
    </lineage>
</organism>
<dbReference type="Proteomes" id="UP000309215">
    <property type="component" value="Unassembled WGS sequence"/>
</dbReference>
<dbReference type="InterPro" id="IPR036397">
    <property type="entry name" value="RNaseH_sf"/>
</dbReference>
<evidence type="ECO:0000313" key="3">
    <source>
        <dbReference type="EMBL" id="TKD04339.1"/>
    </source>
</evidence>
<dbReference type="InterPro" id="IPR044876">
    <property type="entry name" value="HRDC_dom_sf"/>
</dbReference>
<sequence>MTSLEAPPYDVVWVDEARALGGAIERAMKAKAIAVDVEANGLFVYRPRLCAAQIAWEEGDSTVVLIVDTLATSAAALEPLLGPEGPIKVLHDLTFDARMLAEVGAPLARVRDTSVTARLLGQKATGLASVLAAELGVVLDKRFQQHDWSRRPVSPAERRYLGDDVAYLLRLDRALAAKAAAIDIEAEIEEECTYKLRAALAPPRETRPSYVRIKGAQKLDRPGRAVLRGLVAAREAIAEAADVPPFKIVTNEILIELAQKRPTSIPELGHVPGALSGRAGRHAARWLEAITHGAAEGDVPPEEQALFEVAPIDRREITRRREIEAKISAFRRAEAKRRDIDEQAVLPGHCAQDVASILFTAAGEDPTATLARIAAIPGLGAKRVERYGKRLASLLTAPGEVSTQAPGSAPREES</sequence>
<dbReference type="GO" id="GO:0006139">
    <property type="term" value="P:nucleobase-containing compound metabolic process"/>
    <property type="evidence" value="ECO:0007669"/>
    <property type="project" value="InterPro"/>
</dbReference>
<feature type="domain" description="HRDC" evidence="2">
    <location>
        <begin position="220"/>
        <end position="300"/>
    </location>
</feature>
<keyword evidence="4" id="KW-1185">Reference proteome</keyword>
<dbReference type="RefSeq" id="WP_136931308.1">
    <property type="nucleotide sequence ID" value="NZ_SSMQ01000025.1"/>
</dbReference>
<dbReference type="SUPFAM" id="SSF47819">
    <property type="entry name" value="HRDC-like"/>
    <property type="match status" value="1"/>
</dbReference>
<gene>
    <name evidence="3" type="ORF">E8A74_23540</name>
</gene>
<dbReference type="AlphaFoldDB" id="A0A4V5PMK4"/>